<feature type="disulfide bond" evidence="2">
    <location>
        <begin position="185"/>
        <end position="234"/>
    </location>
</feature>
<feature type="signal peptide" evidence="3">
    <location>
        <begin position="1"/>
        <end position="17"/>
    </location>
</feature>
<dbReference type="SUPFAM" id="SSF52266">
    <property type="entry name" value="SGNH hydrolase"/>
    <property type="match status" value="1"/>
</dbReference>
<feature type="chain" id="PRO_5038621878" evidence="3">
    <location>
        <begin position="18"/>
        <end position="272"/>
    </location>
</feature>
<evidence type="ECO:0000256" key="1">
    <source>
        <dbReference type="PIRSR" id="PIRSR637460-1"/>
    </source>
</evidence>
<feature type="domain" description="SGNH hydrolase-type esterase" evidence="4">
    <location>
        <begin position="40"/>
        <end position="259"/>
    </location>
</feature>
<dbReference type="AlphaFoldDB" id="A0A543ABV6"/>
<dbReference type="Proteomes" id="UP000320209">
    <property type="component" value="Unassembled WGS sequence"/>
</dbReference>
<accession>A0A543ABV6</accession>
<dbReference type="GO" id="GO:0004806">
    <property type="term" value="F:triacylglycerol lipase activity"/>
    <property type="evidence" value="ECO:0007669"/>
    <property type="project" value="TreeGrafter"/>
</dbReference>
<dbReference type="Pfam" id="PF13472">
    <property type="entry name" value="Lipase_GDSL_2"/>
    <property type="match status" value="1"/>
</dbReference>
<gene>
    <name evidence="5" type="ORF">FB381_4009</name>
</gene>
<feature type="active site" evidence="1">
    <location>
        <position position="253"/>
    </location>
</feature>
<evidence type="ECO:0000313" key="6">
    <source>
        <dbReference type="Proteomes" id="UP000320209"/>
    </source>
</evidence>
<dbReference type="PANTHER" id="PTHR37981:SF1">
    <property type="entry name" value="SGNH HYDROLASE-TYPE ESTERASE DOMAIN-CONTAINING PROTEIN"/>
    <property type="match status" value="1"/>
</dbReference>
<dbReference type="OrthoDB" id="5503950at2"/>
<dbReference type="RefSeq" id="WP_141781885.1">
    <property type="nucleotide sequence ID" value="NZ_VFOV01000001.1"/>
</dbReference>
<evidence type="ECO:0000313" key="5">
    <source>
        <dbReference type="EMBL" id="TQL70083.1"/>
    </source>
</evidence>
<feature type="disulfide bond" evidence="2">
    <location>
        <begin position="60"/>
        <end position="85"/>
    </location>
</feature>
<dbReference type="InterPro" id="IPR013830">
    <property type="entry name" value="SGNH_hydro"/>
</dbReference>
<dbReference type="GO" id="GO:0019433">
    <property type="term" value="P:triglyceride catabolic process"/>
    <property type="evidence" value="ECO:0007669"/>
    <property type="project" value="TreeGrafter"/>
</dbReference>
<dbReference type="InterPro" id="IPR036514">
    <property type="entry name" value="SGNH_hydro_sf"/>
</dbReference>
<keyword evidence="6" id="KW-1185">Reference proteome</keyword>
<comment type="caution">
    <text evidence="5">The sequence shown here is derived from an EMBL/GenBank/DDBJ whole genome shotgun (WGS) entry which is preliminary data.</text>
</comment>
<proteinExistence type="predicted"/>
<protein>
    <submittedName>
        <fullName evidence="5">Lysophospholipase L1-like esterase</fullName>
    </submittedName>
</protein>
<dbReference type="InterPro" id="IPR037460">
    <property type="entry name" value="SEST-like"/>
</dbReference>
<reference evidence="5 6" key="1">
    <citation type="submission" date="2019-06" db="EMBL/GenBank/DDBJ databases">
        <title>Sequencing the genomes of 1000 actinobacteria strains.</title>
        <authorList>
            <person name="Klenk H.-P."/>
        </authorList>
    </citation>
    <scope>NUCLEOTIDE SEQUENCE [LARGE SCALE GENOMIC DNA]</scope>
    <source>
        <strain evidence="5 6">DSM 25218</strain>
    </source>
</reference>
<dbReference type="CDD" id="cd01823">
    <property type="entry name" value="SEST_like"/>
    <property type="match status" value="1"/>
</dbReference>
<feature type="disulfide bond" evidence="2">
    <location>
        <begin position="126"/>
        <end position="135"/>
    </location>
</feature>
<sequence length="272" mass="27788">MSSTLSRVIISSATAIAATGALAGATVQSAQAAASEEYAAVGDSFAAGNGTRNPDLSLACSRSSDAYGPQIAAERASTTLVFPACGGAVTGDVVNTQSKSLSAETDWVTISIGGNDIGFAELLLSCGSSFDEPSCLAKVDEVNQRIDTELGAKLDAAYDSVKQGAPGATVISIGYPRFFGADISCPDADGISPNEATALNGLADNLEAEIADRSRVAGIQHINPIQQFSGHDICSSSPFLNGKAELSATDAYHPSPEGYSNGFKPLIRKIMG</sequence>
<feature type="active site" description="Nucleophile" evidence="1">
    <location>
        <position position="44"/>
    </location>
</feature>
<dbReference type="EMBL" id="VFOV01000001">
    <property type="protein sequence ID" value="TQL70083.1"/>
    <property type="molecule type" value="Genomic_DNA"/>
</dbReference>
<evidence type="ECO:0000259" key="4">
    <source>
        <dbReference type="Pfam" id="PF13472"/>
    </source>
</evidence>
<evidence type="ECO:0000256" key="2">
    <source>
        <dbReference type="PIRSR" id="PIRSR637460-2"/>
    </source>
</evidence>
<organism evidence="5 6">
    <name type="scientific">Nocardioides albertanoniae</name>
    <dbReference type="NCBI Taxonomy" id="1175486"/>
    <lineage>
        <taxon>Bacteria</taxon>
        <taxon>Bacillati</taxon>
        <taxon>Actinomycetota</taxon>
        <taxon>Actinomycetes</taxon>
        <taxon>Propionibacteriales</taxon>
        <taxon>Nocardioidaceae</taxon>
        <taxon>Nocardioides</taxon>
    </lineage>
</organism>
<dbReference type="PANTHER" id="PTHR37981">
    <property type="entry name" value="LIPASE 2"/>
    <property type="match status" value="1"/>
</dbReference>
<evidence type="ECO:0000256" key="3">
    <source>
        <dbReference type="SAM" id="SignalP"/>
    </source>
</evidence>
<keyword evidence="2" id="KW-1015">Disulfide bond</keyword>
<name>A0A543ABV6_9ACTN</name>
<keyword evidence="3" id="KW-0732">Signal</keyword>
<dbReference type="Gene3D" id="3.40.50.1110">
    <property type="entry name" value="SGNH hydrolase"/>
    <property type="match status" value="1"/>
</dbReference>